<dbReference type="InterPro" id="IPR032710">
    <property type="entry name" value="NTF2-like_dom_sf"/>
</dbReference>
<dbReference type="RefSeq" id="WP_192733053.1">
    <property type="nucleotide sequence ID" value="NZ_BAAAVL010000008.1"/>
</dbReference>
<sequence length="124" mass="14570">MSDMDLDHILRELAAREPIFHRREFGTSRADLERMTDSNFWQIGASGKVYQRGYAIETSLARYEKGPEPHDWPCRDFTITVLADRLFLLSYILEEPQRVTRHSTIWRRTDEGWKIVFHQGTATG</sequence>
<comment type="caution">
    <text evidence="1">The sequence shown here is derived from an EMBL/GenBank/DDBJ whole genome shotgun (WGS) entry which is preliminary data.</text>
</comment>
<accession>A0ABR9J2E0</accession>
<reference evidence="1 2" key="1">
    <citation type="submission" date="2020-10" db="EMBL/GenBank/DDBJ databases">
        <title>Sequencing the genomes of 1000 actinobacteria strains.</title>
        <authorList>
            <person name="Klenk H.-P."/>
        </authorList>
    </citation>
    <scope>NUCLEOTIDE SEQUENCE [LARGE SCALE GENOMIC DNA]</scope>
    <source>
        <strain evidence="1 2">DSM 7307</strain>
    </source>
</reference>
<evidence type="ECO:0000313" key="1">
    <source>
        <dbReference type="EMBL" id="MBE1509468.1"/>
    </source>
</evidence>
<dbReference type="SUPFAM" id="SSF54427">
    <property type="entry name" value="NTF2-like"/>
    <property type="match status" value="1"/>
</dbReference>
<evidence type="ECO:0008006" key="3">
    <source>
        <dbReference type="Google" id="ProtNLM"/>
    </source>
</evidence>
<dbReference type="Proteomes" id="UP000620262">
    <property type="component" value="Unassembled WGS sequence"/>
</dbReference>
<keyword evidence="2" id="KW-1185">Reference proteome</keyword>
<protein>
    <recommendedName>
        <fullName evidence="3">DUF4440 domain-containing protein</fullName>
    </recommendedName>
</protein>
<evidence type="ECO:0000313" key="2">
    <source>
        <dbReference type="Proteomes" id="UP000620262"/>
    </source>
</evidence>
<dbReference type="EMBL" id="JADBEC010000003">
    <property type="protein sequence ID" value="MBE1509468.1"/>
    <property type="molecule type" value="Genomic_DNA"/>
</dbReference>
<gene>
    <name evidence="1" type="ORF">H4W29_006715</name>
</gene>
<dbReference type="Gene3D" id="3.10.450.50">
    <property type="match status" value="1"/>
</dbReference>
<organism evidence="1 2">
    <name type="scientific">Rhizobium viscosum</name>
    <name type="common">Arthrobacter viscosus</name>
    <dbReference type="NCBI Taxonomy" id="1673"/>
    <lineage>
        <taxon>Bacteria</taxon>
        <taxon>Pseudomonadati</taxon>
        <taxon>Pseudomonadota</taxon>
        <taxon>Alphaproteobacteria</taxon>
        <taxon>Hyphomicrobiales</taxon>
        <taxon>Rhizobiaceae</taxon>
        <taxon>Rhizobium/Agrobacterium group</taxon>
        <taxon>Rhizobium</taxon>
    </lineage>
</organism>
<proteinExistence type="predicted"/>
<name>A0ABR9J2E0_RHIVS</name>